<keyword evidence="1" id="KW-0812">Transmembrane</keyword>
<keyword evidence="1" id="KW-0472">Membrane</keyword>
<keyword evidence="3" id="KW-1185">Reference proteome</keyword>
<accession>A0A8X6W3S8</accession>
<feature type="transmembrane region" description="Helical" evidence="1">
    <location>
        <begin position="51"/>
        <end position="71"/>
    </location>
</feature>
<dbReference type="AlphaFoldDB" id="A0A8X6W3S8"/>
<organism evidence="2 3">
    <name type="scientific">Trichonephila clavipes</name>
    <name type="common">Golden silk orbweaver</name>
    <name type="synonym">Nephila clavipes</name>
    <dbReference type="NCBI Taxonomy" id="2585209"/>
    <lineage>
        <taxon>Eukaryota</taxon>
        <taxon>Metazoa</taxon>
        <taxon>Ecdysozoa</taxon>
        <taxon>Arthropoda</taxon>
        <taxon>Chelicerata</taxon>
        <taxon>Arachnida</taxon>
        <taxon>Araneae</taxon>
        <taxon>Araneomorphae</taxon>
        <taxon>Entelegynae</taxon>
        <taxon>Araneoidea</taxon>
        <taxon>Nephilidae</taxon>
        <taxon>Trichonephila</taxon>
    </lineage>
</organism>
<comment type="caution">
    <text evidence="2">The sequence shown here is derived from an EMBL/GenBank/DDBJ whole genome shotgun (WGS) entry which is preliminary data.</text>
</comment>
<protein>
    <submittedName>
        <fullName evidence="2">Uncharacterized protein</fullName>
    </submittedName>
</protein>
<dbReference type="Proteomes" id="UP000887159">
    <property type="component" value="Unassembled WGS sequence"/>
</dbReference>
<keyword evidence="1" id="KW-1133">Transmembrane helix</keyword>
<name>A0A8X6W3S8_TRICX</name>
<evidence type="ECO:0000256" key="1">
    <source>
        <dbReference type="SAM" id="Phobius"/>
    </source>
</evidence>
<gene>
    <name evidence="2" type="ORF">TNCV_2071421</name>
</gene>
<proteinExistence type="predicted"/>
<evidence type="ECO:0000313" key="3">
    <source>
        <dbReference type="Proteomes" id="UP000887159"/>
    </source>
</evidence>
<sequence length="73" mass="8183">MEGGRRFCTIWNHSEKHSVPGFPAGLRTSRWLSGGIGKNPDDEGTVVMNGLRFYLCSAVFINVILSLNHLFQF</sequence>
<reference evidence="2" key="1">
    <citation type="submission" date="2020-08" db="EMBL/GenBank/DDBJ databases">
        <title>Multicomponent nature underlies the extraordinary mechanical properties of spider dragline silk.</title>
        <authorList>
            <person name="Kono N."/>
            <person name="Nakamura H."/>
            <person name="Mori M."/>
            <person name="Yoshida Y."/>
            <person name="Ohtoshi R."/>
            <person name="Malay A.D."/>
            <person name="Moran D.A.P."/>
            <person name="Tomita M."/>
            <person name="Numata K."/>
            <person name="Arakawa K."/>
        </authorList>
    </citation>
    <scope>NUCLEOTIDE SEQUENCE</scope>
</reference>
<evidence type="ECO:0000313" key="2">
    <source>
        <dbReference type="EMBL" id="GFY27522.1"/>
    </source>
</evidence>
<dbReference type="EMBL" id="BMAU01021379">
    <property type="protein sequence ID" value="GFY27522.1"/>
    <property type="molecule type" value="Genomic_DNA"/>
</dbReference>